<gene>
    <name evidence="10" type="ORF">BG011_004955</name>
</gene>
<evidence type="ECO:0000259" key="9">
    <source>
        <dbReference type="Pfam" id="PF00520"/>
    </source>
</evidence>
<evidence type="ECO:0000256" key="2">
    <source>
        <dbReference type="ARBA" id="ARBA00022692"/>
    </source>
</evidence>
<comment type="subcellular location">
    <subcellularLocation>
        <location evidence="1">Membrane</location>
        <topology evidence="1">Multi-pass membrane protein</topology>
    </subcellularLocation>
</comment>
<reference evidence="10" key="1">
    <citation type="journal article" date="2020" name="Fungal Divers.">
        <title>Resolving the Mortierellaceae phylogeny through synthesis of multi-gene phylogenetics and phylogenomics.</title>
        <authorList>
            <person name="Vandepol N."/>
            <person name="Liber J."/>
            <person name="Desiro A."/>
            <person name="Na H."/>
            <person name="Kennedy M."/>
            <person name="Barry K."/>
            <person name="Grigoriev I.V."/>
            <person name="Miller A.N."/>
            <person name="O'Donnell K."/>
            <person name="Stajich J.E."/>
            <person name="Bonito G."/>
        </authorList>
    </citation>
    <scope>NUCLEOTIDE SEQUENCE</scope>
    <source>
        <strain evidence="10">KOD948</strain>
    </source>
</reference>
<organism evidence="10 11">
    <name type="scientific">Mortierella polycephala</name>
    <dbReference type="NCBI Taxonomy" id="41804"/>
    <lineage>
        <taxon>Eukaryota</taxon>
        <taxon>Fungi</taxon>
        <taxon>Fungi incertae sedis</taxon>
        <taxon>Mucoromycota</taxon>
        <taxon>Mortierellomycotina</taxon>
        <taxon>Mortierellomycetes</taxon>
        <taxon>Mortierellales</taxon>
        <taxon>Mortierellaceae</taxon>
        <taxon>Mortierella</taxon>
    </lineage>
</organism>
<evidence type="ECO:0000313" key="11">
    <source>
        <dbReference type="Proteomes" id="UP000726737"/>
    </source>
</evidence>
<dbReference type="GO" id="GO:0098703">
    <property type="term" value="P:calcium ion import across plasma membrane"/>
    <property type="evidence" value="ECO:0007669"/>
    <property type="project" value="TreeGrafter"/>
</dbReference>
<feature type="transmembrane region" description="Helical" evidence="8">
    <location>
        <begin position="471"/>
        <end position="494"/>
    </location>
</feature>
<proteinExistence type="predicted"/>
<keyword evidence="6" id="KW-0175">Coiled coil</keyword>
<evidence type="ECO:0000256" key="7">
    <source>
        <dbReference type="SAM" id="MobiDB-lite"/>
    </source>
</evidence>
<dbReference type="InterPro" id="IPR005821">
    <property type="entry name" value="Ion_trans_dom"/>
</dbReference>
<feature type="domain" description="Ion transport" evidence="9">
    <location>
        <begin position="481"/>
        <end position="723"/>
    </location>
</feature>
<evidence type="ECO:0000256" key="5">
    <source>
        <dbReference type="ARBA" id="ARBA00023136"/>
    </source>
</evidence>
<dbReference type="OrthoDB" id="2434434at2759"/>
<dbReference type="GO" id="GO:0005216">
    <property type="term" value="F:monoatomic ion channel activity"/>
    <property type="evidence" value="ECO:0007669"/>
    <property type="project" value="InterPro"/>
</dbReference>
<keyword evidence="4 8" id="KW-1133">Transmembrane helix</keyword>
<name>A0A9P6PWY1_9FUNG</name>
<dbReference type="PANTHER" id="PTHR10582">
    <property type="entry name" value="TRANSIENT RECEPTOR POTENTIAL ION CHANNEL PROTEIN"/>
    <property type="match status" value="1"/>
</dbReference>
<dbReference type="InterPro" id="IPR024862">
    <property type="entry name" value="TRPV"/>
</dbReference>
<evidence type="ECO:0000256" key="6">
    <source>
        <dbReference type="SAM" id="Coils"/>
    </source>
</evidence>
<dbReference type="AlphaFoldDB" id="A0A9P6PWY1"/>
<dbReference type="GO" id="GO:0005886">
    <property type="term" value="C:plasma membrane"/>
    <property type="evidence" value="ECO:0007669"/>
    <property type="project" value="TreeGrafter"/>
</dbReference>
<dbReference type="Proteomes" id="UP000726737">
    <property type="component" value="Unassembled WGS sequence"/>
</dbReference>
<accession>A0A9P6PWY1</accession>
<keyword evidence="5 8" id="KW-0472">Membrane</keyword>
<evidence type="ECO:0000256" key="1">
    <source>
        <dbReference type="ARBA" id="ARBA00004141"/>
    </source>
</evidence>
<evidence type="ECO:0000256" key="8">
    <source>
        <dbReference type="SAM" id="Phobius"/>
    </source>
</evidence>
<feature type="region of interest" description="Disordered" evidence="7">
    <location>
        <begin position="785"/>
        <end position="807"/>
    </location>
</feature>
<feature type="transmembrane region" description="Helical" evidence="8">
    <location>
        <begin position="690"/>
        <end position="717"/>
    </location>
</feature>
<dbReference type="PANTHER" id="PTHR10582:SF2">
    <property type="entry name" value="INACTIVE"/>
    <property type="match status" value="1"/>
</dbReference>
<dbReference type="Pfam" id="PF00520">
    <property type="entry name" value="Ion_trans"/>
    <property type="match status" value="1"/>
</dbReference>
<keyword evidence="3" id="KW-0677">Repeat</keyword>
<evidence type="ECO:0000256" key="3">
    <source>
        <dbReference type="ARBA" id="ARBA00022737"/>
    </source>
</evidence>
<feature type="coiled-coil region" evidence="6">
    <location>
        <begin position="826"/>
        <end position="898"/>
    </location>
</feature>
<keyword evidence="11" id="KW-1185">Reference proteome</keyword>
<sequence>MPEQADDIYGFHFINNDTQLMTHLKCRDRDIAWGPIALILDVASMTVADRYLNMGYLSKIYHPDGSTSSRIASYNGSKLDIIRLSDRIVQPYSYQQYDCEWGCNDWSPFHQQPMEYISPCGLHFQAEPYPQGFKIASHSVTVSVSSRGCNPVRKLVVPLMPKSLRGYWVYEHAAFLGRTQQFVVVTSSSIMLWSLPKTMDDDFELILFWVIMEDDEVVRVIKNGSFWNVCGKHHQLHAQLSYSSTDEAWFGPFNFKIDLHPGRSQVFRQQDTQYFLMGLLSIIEIFKDANETCRGAILRYVNTYVNTFPIPKEYTKSIMGMICADSPWNRGRNFEPFVAALLEEPYGRWIPKPDLDYDQDPLATLTKRARKDSQVMGLTVLIIDYCIRQAKTSMDSQYLAPVLHCLGDLIDPALHHTEIAHRVLHQLTYFPLKPSADQMVQCHDFSLEMLDNPAIAALVEYKWNTIGFKYWLLRFISQIGYYVLVLTAVFMQIYHQDHQMLLGLFVVIALCSCAFIWLELIQLIRTGRTKYFSSMYNPVDLVVFGLPLLGSINQIVIYCKEIVDGVSHEINAWLLSFSVIFIALHLLFELRVSRTVCHFVTIIVQVLSNIKVFFFIFIGGTLAFTTAIMHVLHACAFTTCIGPDPTLDPAPDAEPIVMFPKHFYKAISSTFFLMGGRYDPVNNDLDSNNWAFHTLMIVYFFFTVIVMLNVLIALINAGFSVGDETRHLVWVENRLRYVASAEEMSFHIPGFRESHDYFPKEIYYSATPQQVKDYKAKYLDKVGGSDASDSDISHQFSNDTTSSTDAEKPITEVSSINARDLDTKLKDQKESLAEEFKKELQQQEKSMKADFKKELQEQEQSLKKDFKKELEKQLSVQHEQLSEQMAEQKRMIERISTMLVSTLQS</sequence>
<feature type="transmembrane region" description="Helical" evidence="8">
    <location>
        <begin position="600"/>
        <end position="624"/>
    </location>
</feature>
<feature type="transmembrane region" description="Helical" evidence="8">
    <location>
        <begin position="539"/>
        <end position="558"/>
    </location>
</feature>
<evidence type="ECO:0000256" key="4">
    <source>
        <dbReference type="ARBA" id="ARBA00022989"/>
    </source>
</evidence>
<keyword evidence="2 8" id="KW-0812">Transmembrane</keyword>
<comment type="caution">
    <text evidence="10">The sequence shown here is derived from an EMBL/GenBank/DDBJ whole genome shotgun (WGS) entry which is preliminary data.</text>
</comment>
<feature type="transmembrane region" description="Helical" evidence="8">
    <location>
        <begin position="500"/>
        <end position="518"/>
    </location>
</feature>
<dbReference type="EMBL" id="JAAAJA010000334">
    <property type="protein sequence ID" value="KAG0255757.1"/>
    <property type="molecule type" value="Genomic_DNA"/>
</dbReference>
<feature type="compositionally biased region" description="Polar residues" evidence="7">
    <location>
        <begin position="793"/>
        <end position="804"/>
    </location>
</feature>
<feature type="transmembrane region" description="Helical" evidence="8">
    <location>
        <begin position="570"/>
        <end position="588"/>
    </location>
</feature>
<protein>
    <recommendedName>
        <fullName evidence="9">Ion transport domain-containing protein</fullName>
    </recommendedName>
</protein>
<evidence type="ECO:0000313" key="10">
    <source>
        <dbReference type="EMBL" id="KAG0255757.1"/>
    </source>
</evidence>